<dbReference type="PROSITE" id="PS50893">
    <property type="entry name" value="ABC_TRANSPORTER_2"/>
    <property type="match status" value="1"/>
</dbReference>
<evidence type="ECO:0000256" key="5">
    <source>
        <dbReference type="ARBA" id="ARBA00022741"/>
    </source>
</evidence>
<dbReference type="Gene3D" id="2.40.50.100">
    <property type="match status" value="1"/>
</dbReference>
<proteinExistence type="inferred from homology"/>
<evidence type="ECO:0000259" key="9">
    <source>
        <dbReference type="PROSITE" id="PS50893"/>
    </source>
</evidence>
<name>A0A0H1RJ23_9HYPH</name>
<dbReference type="NCBIfam" id="NF008653">
    <property type="entry name" value="PRK11650.1"/>
    <property type="match status" value="1"/>
</dbReference>
<keyword evidence="3" id="KW-0813">Transport</keyword>
<evidence type="ECO:0000256" key="1">
    <source>
        <dbReference type="ARBA" id="ARBA00004417"/>
    </source>
</evidence>
<dbReference type="InterPro" id="IPR015855">
    <property type="entry name" value="ABC_transpr_MalK-like"/>
</dbReference>
<dbReference type="PATRIC" id="fig|1225564.3.peg.3433"/>
<dbReference type="Gene3D" id="2.40.50.140">
    <property type="entry name" value="Nucleic acid-binding proteins"/>
    <property type="match status" value="1"/>
</dbReference>
<dbReference type="PANTHER" id="PTHR43875">
    <property type="entry name" value="MALTODEXTRIN IMPORT ATP-BINDING PROTEIN MSMX"/>
    <property type="match status" value="1"/>
</dbReference>
<feature type="domain" description="ABC transporter" evidence="9">
    <location>
        <begin position="4"/>
        <end position="234"/>
    </location>
</feature>
<comment type="similarity">
    <text evidence="2">Belongs to the ABC transporter superfamily.</text>
</comment>
<dbReference type="PANTHER" id="PTHR43875:SF15">
    <property type="entry name" value="TREHALOSE IMPORT ATP-BINDING PROTEIN SUGC"/>
    <property type="match status" value="1"/>
</dbReference>
<dbReference type="Pfam" id="PF08402">
    <property type="entry name" value="TOBE_2"/>
    <property type="match status" value="1"/>
</dbReference>
<reference evidence="10 11" key="1">
    <citation type="submission" date="2015-05" db="EMBL/GenBank/DDBJ databases">
        <title>Draft genome sequence of Microvirga vignae strain BR3299, a novel nitrogen fixing bacteria isolated from Brazil semi-aired region.</title>
        <authorList>
            <person name="Zilli J.E."/>
            <person name="Passos S.R."/>
            <person name="Leite J."/>
            <person name="Baldani J.I."/>
            <person name="Xavier G.R."/>
            <person name="Rumjaneck N.G."/>
            <person name="Simoes-Araujo J.L."/>
        </authorList>
    </citation>
    <scope>NUCLEOTIDE SEQUENCE [LARGE SCALE GENOMIC DNA]</scope>
    <source>
        <strain evidence="10 11">BR3299</strain>
    </source>
</reference>
<keyword evidence="7" id="KW-1278">Translocase</keyword>
<evidence type="ECO:0000256" key="6">
    <source>
        <dbReference type="ARBA" id="ARBA00022840"/>
    </source>
</evidence>
<organism evidence="10 11">
    <name type="scientific">Microvirga vignae</name>
    <dbReference type="NCBI Taxonomy" id="1225564"/>
    <lineage>
        <taxon>Bacteria</taxon>
        <taxon>Pseudomonadati</taxon>
        <taxon>Pseudomonadota</taxon>
        <taxon>Alphaproteobacteria</taxon>
        <taxon>Hyphomicrobiales</taxon>
        <taxon>Methylobacteriaceae</taxon>
        <taxon>Microvirga</taxon>
    </lineage>
</organism>
<dbReference type="InterPro" id="IPR047641">
    <property type="entry name" value="ABC_transpr_MalK/UgpC-like"/>
</dbReference>
<dbReference type="InterPro" id="IPR027417">
    <property type="entry name" value="P-loop_NTPase"/>
</dbReference>
<dbReference type="InterPro" id="IPR008995">
    <property type="entry name" value="Mo/tungstate-bd_C_term_dom"/>
</dbReference>
<dbReference type="STRING" id="1225564.AA309_12980"/>
<dbReference type="InterPro" id="IPR012340">
    <property type="entry name" value="NA-bd_OB-fold"/>
</dbReference>
<evidence type="ECO:0000256" key="4">
    <source>
        <dbReference type="ARBA" id="ARBA00022475"/>
    </source>
</evidence>
<dbReference type="SUPFAM" id="SSF50331">
    <property type="entry name" value="MOP-like"/>
    <property type="match status" value="1"/>
</dbReference>
<dbReference type="RefSeq" id="WP_047189434.1">
    <property type="nucleotide sequence ID" value="NZ_LCYG01000032.1"/>
</dbReference>
<evidence type="ECO:0000256" key="7">
    <source>
        <dbReference type="ARBA" id="ARBA00022967"/>
    </source>
</evidence>
<dbReference type="PROSITE" id="PS00211">
    <property type="entry name" value="ABC_TRANSPORTER_1"/>
    <property type="match status" value="1"/>
</dbReference>
<keyword evidence="11" id="KW-1185">Reference proteome</keyword>
<evidence type="ECO:0000313" key="10">
    <source>
        <dbReference type="EMBL" id="KLK92612.1"/>
    </source>
</evidence>
<keyword evidence="4" id="KW-1003">Cell membrane</keyword>
<dbReference type="GO" id="GO:0016887">
    <property type="term" value="F:ATP hydrolysis activity"/>
    <property type="evidence" value="ECO:0007669"/>
    <property type="project" value="InterPro"/>
</dbReference>
<keyword evidence="5" id="KW-0547">Nucleotide-binding</keyword>
<comment type="subcellular location">
    <subcellularLocation>
        <location evidence="1">Cell inner membrane</location>
        <topology evidence="1">Peripheral membrane protein</topology>
    </subcellularLocation>
</comment>
<dbReference type="Pfam" id="PF00005">
    <property type="entry name" value="ABC_tran"/>
    <property type="match status" value="1"/>
</dbReference>
<dbReference type="GO" id="GO:0005524">
    <property type="term" value="F:ATP binding"/>
    <property type="evidence" value="ECO:0007669"/>
    <property type="project" value="UniProtKB-KW"/>
</dbReference>
<evidence type="ECO:0000256" key="2">
    <source>
        <dbReference type="ARBA" id="ARBA00005417"/>
    </source>
</evidence>
<dbReference type="SUPFAM" id="SSF52540">
    <property type="entry name" value="P-loop containing nucleoside triphosphate hydrolases"/>
    <property type="match status" value="1"/>
</dbReference>
<dbReference type="FunFam" id="3.40.50.300:FF:000042">
    <property type="entry name" value="Maltose/maltodextrin ABC transporter, ATP-binding protein"/>
    <property type="match status" value="1"/>
</dbReference>
<dbReference type="EMBL" id="LCYG01000032">
    <property type="protein sequence ID" value="KLK92612.1"/>
    <property type="molecule type" value="Genomic_DNA"/>
</dbReference>
<dbReference type="GO" id="GO:0008643">
    <property type="term" value="P:carbohydrate transport"/>
    <property type="evidence" value="ECO:0007669"/>
    <property type="project" value="InterPro"/>
</dbReference>
<dbReference type="GO" id="GO:0140359">
    <property type="term" value="F:ABC-type transporter activity"/>
    <property type="evidence" value="ECO:0007669"/>
    <property type="project" value="InterPro"/>
</dbReference>
<keyword evidence="8" id="KW-0472">Membrane</keyword>
<dbReference type="InterPro" id="IPR017871">
    <property type="entry name" value="ABC_transporter-like_CS"/>
</dbReference>
<gene>
    <name evidence="10" type="ORF">AA309_12980</name>
</gene>
<protein>
    <submittedName>
        <fullName evidence="10">ABC transporter ATP-binding protein</fullName>
    </submittedName>
</protein>
<evidence type="ECO:0000313" key="11">
    <source>
        <dbReference type="Proteomes" id="UP000035489"/>
    </source>
</evidence>
<dbReference type="AlphaFoldDB" id="A0A0H1RJ23"/>
<evidence type="ECO:0000256" key="3">
    <source>
        <dbReference type="ARBA" id="ARBA00022448"/>
    </source>
</evidence>
<dbReference type="SMART" id="SM00382">
    <property type="entry name" value="AAA"/>
    <property type="match status" value="1"/>
</dbReference>
<dbReference type="Proteomes" id="UP000035489">
    <property type="component" value="Unassembled WGS sequence"/>
</dbReference>
<dbReference type="OrthoDB" id="8188565at2"/>
<dbReference type="GO" id="GO:0055052">
    <property type="term" value="C:ATP-binding cassette (ABC) transporter complex, substrate-binding subunit-containing"/>
    <property type="evidence" value="ECO:0007669"/>
    <property type="project" value="TreeGrafter"/>
</dbReference>
<dbReference type="InterPro" id="IPR003439">
    <property type="entry name" value="ABC_transporter-like_ATP-bd"/>
</dbReference>
<dbReference type="CDD" id="cd03301">
    <property type="entry name" value="ABC_MalK_N"/>
    <property type="match status" value="1"/>
</dbReference>
<keyword evidence="6 10" id="KW-0067">ATP-binding</keyword>
<comment type="caution">
    <text evidence="10">The sequence shown here is derived from an EMBL/GenBank/DDBJ whole genome shotgun (WGS) entry which is preliminary data.</text>
</comment>
<sequence>MATVALDHIVKRFGALTVVHDLSLEIADREFLVLLGPSGCGKTTTMRMIAGLDEPTSGEIRIGDERVNERAARDRDLAMVFQNYGLYPHMTVAENIGYPLKVRRVPRAERDVRVRTAAERVELAGLLHRRPAELSGGQRQRVALARAIVRTPRLFLMDEPLSNLDAQLRTVMRAQLKHLQRDLATTTIYVTHDQIEAMTLADRIVIMKGGRIQQSGTPAEIYARPANTFVAAFIGSPPMNLMSGTGSEGVFVHPAGQVEIPSVPRGQVTLGVRSEDIRIVGPGQGHMTGVVFSSELLGDTTLIGVTVGPDLVNVKVGPEGGMRIGEPVSLLFDSKSLHVFDAEGQRLSGGRP</sequence>
<dbReference type="InterPro" id="IPR013611">
    <property type="entry name" value="Transp-assoc_OB_typ2"/>
</dbReference>
<dbReference type="Gene3D" id="3.40.50.300">
    <property type="entry name" value="P-loop containing nucleotide triphosphate hydrolases"/>
    <property type="match status" value="1"/>
</dbReference>
<accession>A0A0H1RJ23</accession>
<evidence type="ECO:0000256" key="8">
    <source>
        <dbReference type="ARBA" id="ARBA00023136"/>
    </source>
</evidence>
<dbReference type="InterPro" id="IPR003593">
    <property type="entry name" value="AAA+_ATPase"/>
</dbReference>